<keyword evidence="2" id="KW-1185">Reference proteome</keyword>
<evidence type="ECO:0000313" key="2">
    <source>
        <dbReference type="Proteomes" id="UP001642464"/>
    </source>
</evidence>
<reference evidence="1 2" key="1">
    <citation type="submission" date="2024-02" db="EMBL/GenBank/DDBJ databases">
        <authorList>
            <person name="Chen Y."/>
            <person name="Shah S."/>
            <person name="Dougan E. K."/>
            <person name="Thang M."/>
            <person name="Chan C."/>
        </authorList>
    </citation>
    <scope>NUCLEOTIDE SEQUENCE [LARGE SCALE GENOMIC DNA]</scope>
</reference>
<gene>
    <name evidence="1" type="ORF">SCF082_LOCUS19016</name>
</gene>
<evidence type="ECO:0000313" key="1">
    <source>
        <dbReference type="EMBL" id="CAK9029951.1"/>
    </source>
</evidence>
<sequence length="107" mass="12003">MYFFWVRVALDGCEPCELWVLCRTCNHTTAMAPRVRPSKPHGSVHTAHTAAAVLRGGYAQGHGFFEESNEDRVESQPEVHIKTFTHSQLLPRILTQDARDTRGQSPG</sequence>
<protein>
    <submittedName>
        <fullName evidence="1">Uncharacterized protein</fullName>
    </submittedName>
</protein>
<organism evidence="1 2">
    <name type="scientific">Durusdinium trenchii</name>
    <dbReference type="NCBI Taxonomy" id="1381693"/>
    <lineage>
        <taxon>Eukaryota</taxon>
        <taxon>Sar</taxon>
        <taxon>Alveolata</taxon>
        <taxon>Dinophyceae</taxon>
        <taxon>Suessiales</taxon>
        <taxon>Symbiodiniaceae</taxon>
        <taxon>Durusdinium</taxon>
    </lineage>
</organism>
<comment type="caution">
    <text evidence="1">The sequence shown here is derived from an EMBL/GenBank/DDBJ whole genome shotgun (WGS) entry which is preliminary data.</text>
</comment>
<proteinExistence type="predicted"/>
<name>A0ABP0KSU6_9DINO</name>
<accession>A0ABP0KSU6</accession>
<dbReference type="Proteomes" id="UP001642464">
    <property type="component" value="Unassembled WGS sequence"/>
</dbReference>
<dbReference type="EMBL" id="CAXAMM010012891">
    <property type="protein sequence ID" value="CAK9029951.1"/>
    <property type="molecule type" value="Genomic_DNA"/>
</dbReference>